<feature type="compositionally biased region" description="Polar residues" evidence="1">
    <location>
        <begin position="31"/>
        <end position="48"/>
    </location>
</feature>
<keyword evidence="3" id="KW-1185">Reference proteome</keyword>
<evidence type="ECO:0000256" key="1">
    <source>
        <dbReference type="SAM" id="MobiDB-lite"/>
    </source>
</evidence>
<reference evidence="2" key="1">
    <citation type="journal article" date="2023" name="Nat. Commun.">
        <title>Diploid and tetraploid genomes of Acorus and the evolution of monocots.</title>
        <authorList>
            <person name="Ma L."/>
            <person name="Liu K.W."/>
            <person name="Li Z."/>
            <person name="Hsiao Y.Y."/>
            <person name="Qi Y."/>
            <person name="Fu T."/>
            <person name="Tang G.D."/>
            <person name="Zhang D."/>
            <person name="Sun W.H."/>
            <person name="Liu D.K."/>
            <person name="Li Y."/>
            <person name="Chen G.Z."/>
            <person name="Liu X.D."/>
            <person name="Liao X.Y."/>
            <person name="Jiang Y.T."/>
            <person name="Yu X."/>
            <person name="Hao Y."/>
            <person name="Huang J."/>
            <person name="Zhao X.W."/>
            <person name="Ke S."/>
            <person name="Chen Y.Y."/>
            <person name="Wu W.L."/>
            <person name="Hsu J.L."/>
            <person name="Lin Y.F."/>
            <person name="Huang M.D."/>
            <person name="Li C.Y."/>
            <person name="Huang L."/>
            <person name="Wang Z.W."/>
            <person name="Zhao X."/>
            <person name="Zhong W.Y."/>
            <person name="Peng D.H."/>
            <person name="Ahmad S."/>
            <person name="Lan S."/>
            <person name="Zhang J.S."/>
            <person name="Tsai W.C."/>
            <person name="Van de Peer Y."/>
            <person name="Liu Z.J."/>
        </authorList>
    </citation>
    <scope>NUCLEOTIDE SEQUENCE</scope>
    <source>
        <strain evidence="2">CP</strain>
    </source>
</reference>
<dbReference type="EMBL" id="JAUJYO010000018">
    <property type="protein sequence ID" value="KAK1290155.1"/>
    <property type="molecule type" value="Genomic_DNA"/>
</dbReference>
<name>A0AAV9CMK8_ACOCL</name>
<dbReference type="AlphaFoldDB" id="A0AAV9CMK8"/>
<protein>
    <submittedName>
        <fullName evidence="2">Uncharacterized protein</fullName>
    </submittedName>
</protein>
<accession>A0AAV9CMK8</accession>
<feature type="region of interest" description="Disordered" evidence="1">
    <location>
        <begin position="26"/>
        <end position="48"/>
    </location>
</feature>
<reference evidence="2" key="2">
    <citation type="submission" date="2023-06" db="EMBL/GenBank/DDBJ databases">
        <authorList>
            <person name="Ma L."/>
            <person name="Liu K.-W."/>
            <person name="Li Z."/>
            <person name="Hsiao Y.-Y."/>
            <person name="Qi Y."/>
            <person name="Fu T."/>
            <person name="Tang G."/>
            <person name="Zhang D."/>
            <person name="Sun W.-H."/>
            <person name="Liu D.-K."/>
            <person name="Li Y."/>
            <person name="Chen G.-Z."/>
            <person name="Liu X.-D."/>
            <person name="Liao X.-Y."/>
            <person name="Jiang Y.-T."/>
            <person name="Yu X."/>
            <person name="Hao Y."/>
            <person name="Huang J."/>
            <person name="Zhao X.-W."/>
            <person name="Ke S."/>
            <person name="Chen Y.-Y."/>
            <person name="Wu W.-L."/>
            <person name="Hsu J.-L."/>
            <person name="Lin Y.-F."/>
            <person name="Huang M.-D."/>
            <person name="Li C.-Y."/>
            <person name="Huang L."/>
            <person name="Wang Z.-W."/>
            <person name="Zhao X."/>
            <person name="Zhong W.-Y."/>
            <person name="Peng D.-H."/>
            <person name="Ahmad S."/>
            <person name="Lan S."/>
            <person name="Zhang J.-S."/>
            <person name="Tsai W.-C."/>
            <person name="Van De Peer Y."/>
            <person name="Liu Z.-J."/>
        </authorList>
    </citation>
    <scope>NUCLEOTIDE SEQUENCE</scope>
    <source>
        <strain evidence="2">CP</strain>
        <tissue evidence="2">Leaves</tissue>
    </source>
</reference>
<evidence type="ECO:0000313" key="3">
    <source>
        <dbReference type="Proteomes" id="UP001180020"/>
    </source>
</evidence>
<dbReference type="Proteomes" id="UP001180020">
    <property type="component" value="Unassembled WGS sequence"/>
</dbReference>
<sequence length="133" mass="14764">MAFCWSQDDREWWTSLMESYDRKGDRLRLRGNNNSTKTPSELESQSVPANTLKGLEGHEIDTCASLNENMIKHSSFHNNSGAEGSCLEGSYVESLGLEGSELRKCRFKMLRPCLNSGASDFGSKGLCARKAHA</sequence>
<organism evidence="2 3">
    <name type="scientific">Acorus calamus</name>
    <name type="common">Sweet flag</name>
    <dbReference type="NCBI Taxonomy" id="4465"/>
    <lineage>
        <taxon>Eukaryota</taxon>
        <taxon>Viridiplantae</taxon>
        <taxon>Streptophyta</taxon>
        <taxon>Embryophyta</taxon>
        <taxon>Tracheophyta</taxon>
        <taxon>Spermatophyta</taxon>
        <taxon>Magnoliopsida</taxon>
        <taxon>Liliopsida</taxon>
        <taxon>Acoraceae</taxon>
        <taxon>Acorus</taxon>
    </lineage>
</organism>
<evidence type="ECO:0000313" key="2">
    <source>
        <dbReference type="EMBL" id="KAK1290155.1"/>
    </source>
</evidence>
<proteinExistence type="predicted"/>
<gene>
    <name evidence="2" type="ORF">QJS10_CPB18g02078</name>
</gene>
<comment type="caution">
    <text evidence="2">The sequence shown here is derived from an EMBL/GenBank/DDBJ whole genome shotgun (WGS) entry which is preliminary data.</text>
</comment>